<keyword evidence="2" id="KW-1133">Transmembrane helix</keyword>
<dbReference type="AlphaFoldDB" id="A0A8J5JI47"/>
<feature type="region of interest" description="Disordered" evidence="1">
    <location>
        <begin position="89"/>
        <end position="129"/>
    </location>
</feature>
<comment type="caution">
    <text evidence="3">The sequence shown here is derived from an EMBL/GenBank/DDBJ whole genome shotgun (WGS) entry which is preliminary data.</text>
</comment>
<dbReference type="EMBL" id="JAHLQT010039062">
    <property type="protein sequence ID" value="KAG7156513.1"/>
    <property type="molecule type" value="Genomic_DNA"/>
</dbReference>
<feature type="transmembrane region" description="Helical" evidence="2">
    <location>
        <begin position="7"/>
        <end position="25"/>
    </location>
</feature>
<evidence type="ECO:0000313" key="4">
    <source>
        <dbReference type="Proteomes" id="UP000747542"/>
    </source>
</evidence>
<feature type="compositionally biased region" description="Basic residues" evidence="1">
    <location>
        <begin position="110"/>
        <end position="125"/>
    </location>
</feature>
<keyword evidence="4" id="KW-1185">Reference proteome</keyword>
<protein>
    <submittedName>
        <fullName evidence="3">Uncharacterized protein</fullName>
    </submittedName>
</protein>
<reference evidence="3" key="1">
    <citation type="journal article" date="2021" name="Sci. Adv.">
        <title>The American lobster genome reveals insights on longevity, neural, and immune adaptations.</title>
        <authorList>
            <person name="Polinski J.M."/>
            <person name="Zimin A.V."/>
            <person name="Clark K.F."/>
            <person name="Kohn A.B."/>
            <person name="Sadowski N."/>
            <person name="Timp W."/>
            <person name="Ptitsyn A."/>
            <person name="Khanna P."/>
            <person name="Romanova D.Y."/>
            <person name="Williams P."/>
            <person name="Greenwood S.J."/>
            <person name="Moroz L.L."/>
            <person name="Walt D.R."/>
            <person name="Bodnar A.G."/>
        </authorList>
    </citation>
    <scope>NUCLEOTIDE SEQUENCE</scope>
    <source>
        <strain evidence="3">GMGI-L3</strain>
    </source>
</reference>
<sequence length="150" mass="17035">MRRRQVVIVPGLLLVIALYLSFLSIHKYNQSEVLSLATILTEPQPLTLVNSTQEKVKSAVVLSPKTPHTPVVSSPASVDDEVMTMKISSRNETKEMNFVPRNKTRSDKMSKRKKKGKKRGKKKKWPMSLEPSSAAILRSLNYFKFLPQVR</sequence>
<gene>
    <name evidence="3" type="ORF">Hamer_G006479</name>
</gene>
<accession>A0A8J5JI47</accession>
<evidence type="ECO:0000256" key="2">
    <source>
        <dbReference type="SAM" id="Phobius"/>
    </source>
</evidence>
<evidence type="ECO:0000256" key="1">
    <source>
        <dbReference type="SAM" id="MobiDB-lite"/>
    </source>
</evidence>
<name>A0A8J5JI47_HOMAM</name>
<keyword evidence="2" id="KW-0812">Transmembrane</keyword>
<proteinExistence type="predicted"/>
<keyword evidence="2" id="KW-0472">Membrane</keyword>
<evidence type="ECO:0000313" key="3">
    <source>
        <dbReference type="EMBL" id="KAG7156513.1"/>
    </source>
</evidence>
<organism evidence="3 4">
    <name type="scientific">Homarus americanus</name>
    <name type="common">American lobster</name>
    <dbReference type="NCBI Taxonomy" id="6706"/>
    <lineage>
        <taxon>Eukaryota</taxon>
        <taxon>Metazoa</taxon>
        <taxon>Ecdysozoa</taxon>
        <taxon>Arthropoda</taxon>
        <taxon>Crustacea</taxon>
        <taxon>Multicrustacea</taxon>
        <taxon>Malacostraca</taxon>
        <taxon>Eumalacostraca</taxon>
        <taxon>Eucarida</taxon>
        <taxon>Decapoda</taxon>
        <taxon>Pleocyemata</taxon>
        <taxon>Astacidea</taxon>
        <taxon>Nephropoidea</taxon>
        <taxon>Nephropidae</taxon>
        <taxon>Homarus</taxon>
    </lineage>
</organism>
<dbReference type="Proteomes" id="UP000747542">
    <property type="component" value="Unassembled WGS sequence"/>
</dbReference>